<evidence type="ECO:0000256" key="2">
    <source>
        <dbReference type="ARBA" id="ARBA00022801"/>
    </source>
</evidence>
<dbReference type="PANTHER" id="PTHR35147">
    <property type="entry name" value="CHEMORECEPTOR GLUTAMINE DEAMIDASE CHED-RELATED"/>
    <property type="match status" value="1"/>
</dbReference>
<dbReference type="EC" id="3.5.1.44" evidence="3"/>
<gene>
    <name evidence="3" type="primary">cheD</name>
    <name evidence="4" type="ORF">LZC94_35380</name>
</gene>
<dbReference type="SUPFAM" id="SSF64438">
    <property type="entry name" value="CNF1/YfiH-like putative cysteine hydrolases"/>
    <property type="match status" value="1"/>
</dbReference>
<dbReference type="PANTHER" id="PTHR35147:SF3">
    <property type="entry name" value="CHEMORECEPTOR GLUTAMINE DEAMIDASE CHED 1-RELATED"/>
    <property type="match status" value="1"/>
</dbReference>
<keyword evidence="2 3" id="KW-0378">Hydrolase</keyword>
<keyword evidence="5" id="KW-1185">Reference proteome</keyword>
<name>A0ABZ2LQC4_9BACT</name>
<sequence>MTQYSHRLRLAHGHANDESPVSEEGPASGLRSVYVHPGQMFASSVPHAITTILGSCVAVCLWDPRTGAGGMNHYVLPYRVLDQGRSGRFGDVALRSLVERMESLGAARSDLSAKVFGGASLLGDAKPPREPIGAKNVALALDMLKDAGIQVVAKDVYGDTGRKLVFHTNDGTAWVRRL</sequence>
<dbReference type="EMBL" id="CP089984">
    <property type="protein sequence ID" value="WXB13116.1"/>
    <property type="molecule type" value="Genomic_DNA"/>
</dbReference>
<organism evidence="4 5">
    <name type="scientific">Pendulispora albinea</name>
    <dbReference type="NCBI Taxonomy" id="2741071"/>
    <lineage>
        <taxon>Bacteria</taxon>
        <taxon>Pseudomonadati</taxon>
        <taxon>Myxococcota</taxon>
        <taxon>Myxococcia</taxon>
        <taxon>Myxococcales</taxon>
        <taxon>Sorangiineae</taxon>
        <taxon>Pendulisporaceae</taxon>
        <taxon>Pendulispora</taxon>
    </lineage>
</organism>
<evidence type="ECO:0000256" key="1">
    <source>
        <dbReference type="ARBA" id="ARBA00022500"/>
    </source>
</evidence>
<dbReference type="CDD" id="cd16352">
    <property type="entry name" value="CheD"/>
    <property type="match status" value="1"/>
</dbReference>
<comment type="similarity">
    <text evidence="3">Belongs to the CheD family.</text>
</comment>
<dbReference type="InterPro" id="IPR011324">
    <property type="entry name" value="Cytotoxic_necrot_fac-like_cat"/>
</dbReference>
<dbReference type="RefSeq" id="WP_394822735.1">
    <property type="nucleotide sequence ID" value="NZ_CP089984.1"/>
</dbReference>
<keyword evidence="1 3" id="KW-0145">Chemotaxis</keyword>
<dbReference type="Gene3D" id="3.30.1330.200">
    <property type="match status" value="1"/>
</dbReference>
<protein>
    <recommendedName>
        <fullName evidence="3">Probable chemoreceptor glutamine deamidase CheD</fullName>
        <ecNumber evidence="3">3.5.1.44</ecNumber>
    </recommendedName>
</protein>
<accession>A0ABZ2LQC4</accession>
<dbReference type="Proteomes" id="UP001370348">
    <property type="component" value="Chromosome"/>
</dbReference>
<dbReference type="HAMAP" id="MF_01440">
    <property type="entry name" value="CheD"/>
    <property type="match status" value="1"/>
</dbReference>
<comment type="catalytic activity">
    <reaction evidence="3">
        <text>L-glutaminyl-[protein] + H2O = L-glutamyl-[protein] + NH4(+)</text>
        <dbReference type="Rhea" id="RHEA:16441"/>
        <dbReference type="Rhea" id="RHEA-COMP:10207"/>
        <dbReference type="Rhea" id="RHEA-COMP:10208"/>
        <dbReference type="ChEBI" id="CHEBI:15377"/>
        <dbReference type="ChEBI" id="CHEBI:28938"/>
        <dbReference type="ChEBI" id="CHEBI:29973"/>
        <dbReference type="ChEBI" id="CHEBI:30011"/>
        <dbReference type="EC" id="3.5.1.44"/>
    </reaction>
</comment>
<proteinExistence type="inferred from homology"/>
<evidence type="ECO:0000313" key="4">
    <source>
        <dbReference type="EMBL" id="WXB13116.1"/>
    </source>
</evidence>
<dbReference type="Pfam" id="PF03975">
    <property type="entry name" value="CheD"/>
    <property type="match status" value="1"/>
</dbReference>
<comment type="function">
    <text evidence="3">Probably deamidates glutamine residues to glutamate on methyl-accepting chemotaxis receptors (MCPs), playing an important role in chemotaxis.</text>
</comment>
<evidence type="ECO:0000313" key="5">
    <source>
        <dbReference type="Proteomes" id="UP001370348"/>
    </source>
</evidence>
<dbReference type="InterPro" id="IPR038592">
    <property type="entry name" value="CheD-like_sf"/>
</dbReference>
<reference evidence="4 5" key="1">
    <citation type="submission" date="2021-12" db="EMBL/GenBank/DDBJ databases">
        <title>Discovery of the Pendulisporaceae a myxobacterial family with distinct sporulation behavior and unique specialized metabolism.</title>
        <authorList>
            <person name="Garcia R."/>
            <person name="Popoff A."/>
            <person name="Bader C.D."/>
            <person name="Loehr J."/>
            <person name="Walesch S."/>
            <person name="Walt C."/>
            <person name="Boldt J."/>
            <person name="Bunk B."/>
            <person name="Haeckl F.J.F.P.J."/>
            <person name="Gunesch A.P."/>
            <person name="Birkelbach J."/>
            <person name="Nuebel U."/>
            <person name="Pietschmann T."/>
            <person name="Bach T."/>
            <person name="Mueller R."/>
        </authorList>
    </citation>
    <scope>NUCLEOTIDE SEQUENCE [LARGE SCALE GENOMIC DNA]</scope>
    <source>
        <strain evidence="4 5">MSr11954</strain>
    </source>
</reference>
<dbReference type="InterPro" id="IPR005659">
    <property type="entry name" value="Chemorcpt_Glu_NH3ase_CheD"/>
</dbReference>
<evidence type="ECO:0000256" key="3">
    <source>
        <dbReference type="HAMAP-Rule" id="MF_01440"/>
    </source>
</evidence>